<evidence type="ECO:0000313" key="6">
    <source>
        <dbReference type="Proteomes" id="UP000214975"/>
    </source>
</evidence>
<dbReference type="GO" id="GO:0006396">
    <property type="term" value="P:RNA processing"/>
    <property type="evidence" value="ECO:0007669"/>
    <property type="project" value="InterPro"/>
</dbReference>
<sequence length="248" mass="27216">MKENENIIYGRNPVLEAINSGREIEKIYVSKNAKGNISKIIKAARDKNIIVCTTDNGTLDKLSNYGNHQGIAALCSLYKYYEVEDILEYAEKRGEKPFILLLDGITDTHNLGAIIRTAEAFSAHGIIIPKRRSAVVNSTVVKTSAGATEYIKIVKVSNINNAINNLKKQGVWIVGSSLDADVDFQNVDYTVPVAIVIGSEGKGMSELTQKNCDYIAKIPMRGNINSLNASVAASIFMYEVIRQRMGKA</sequence>
<dbReference type="PANTHER" id="PTHR46429">
    <property type="entry name" value="23S RRNA (GUANOSINE-2'-O-)-METHYLTRANSFERASE RLMB"/>
    <property type="match status" value="1"/>
</dbReference>
<evidence type="ECO:0000256" key="3">
    <source>
        <dbReference type="ARBA" id="ARBA00022679"/>
    </source>
</evidence>
<dbReference type="InterPro" id="IPR013123">
    <property type="entry name" value="SpoU_subst-bd"/>
</dbReference>
<reference evidence="5 6" key="1">
    <citation type="submission" date="2016-08" db="EMBL/GenBank/DDBJ databases">
        <title>A novel genetic cassette of butanologenic Thermoanaerobacterium thermosaccharolyticum that directly convert cellulose to butanol.</title>
        <authorList>
            <person name="Li T."/>
            <person name="He J."/>
        </authorList>
    </citation>
    <scope>NUCLEOTIDE SEQUENCE [LARGE SCALE GENOMIC DNA]</scope>
    <source>
        <strain evidence="5 6">TG57</strain>
    </source>
</reference>
<gene>
    <name evidence="5" type="ORF">Thert_01880</name>
</gene>
<feature type="domain" description="RNA 2-O ribose methyltransferase substrate binding" evidence="4">
    <location>
        <begin position="7"/>
        <end position="81"/>
    </location>
</feature>
<evidence type="ECO:0000313" key="5">
    <source>
        <dbReference type="EMBL" id="AST57859.1"/>
    </source>
</evidence>
<dbReference type="Gene3D" id="3.40.1280.10">
    <property type="match status" value="1"/>
</dbReference>
<dbReference type="InterPro" id="IPR029064">
    <property type="entry name" value="Ribosomal_eL30-like_sf"/>
</dbReference>
<evidence type="ECO:0000256" key="2">
    <source>
        <dbReference type="ARBA" id="ARBA00022603"/>
    </source>
</evidence>
<dbReference type="GO" id="GO:0005829">
    <property type="term" value="C:cytosol"/>
    <property type="evidence" value="ECO:0007669"/>
    <property type="project" value="TreeGrafter"/>
</dbReference>
<dbReference type="PANTHER" id="PTHR46429:SF1">
    <property type="entry name" value="23S RRNA (GUANOSINE-2'-O-)-METHYLTRANSFERASE RLMB"/>
    <property type="match status" value="1"/>
</dbReference>
<dbReference type="GO" id="GO:0003723">
    <property type="term" value="F:RNA binding"/>
    <property type="evidence" value="ECO:0007669"/>
    <property type="project" value="InterPro"/>
</dbReference>
<dbReference type="RefSeq" id="WP_094397423.1">
    <property type="nucleotide sequence ID" value="NZ_CP016893.1"/>
</dbReference>
<dbReference type="InterPro" id="IPR029026">
    <property type="entry name" value="tRNA_m1G_MTases_N"/>
</dbReference>
<keyword evidence="2 5" id="KW-0489">Methyltransferase</keyword>
<dbReference type="SUPFAM" id="SSF55315">
    <property type="entry name" value="L30e-like"/>
    <property type="match status" value="1"/>
</dbReference>
<dbReference type="Gene3D" id="3.30.1330.30">
    <property type="match status" value="1"/>
</dbReference>
<dbReference type="Pfam" id="PF08032">
    <property type="entry name" value="SpoU_sub_bind"/>
    <property type="match status" value="1"/>
</dbReference>
<evidence type="ECO:0000259" key="4">
    <source>
        <dbReference type="SMART" id="SM00967"/>
    </source>
</evidence>
<organism evidence="5 6">
    <name type="scientific">Thermoanaerobacterium thermosaccharolyticum</name>
    <name type="common">Clostridium thermosaccharolyticum</name>
    <dbReference type="NCBI Taxonomy" id="1517"/>
    <lineage>
        <taxon>Bacteria</taxon>
        <taxon>Bacillati</taxon>
        <taxon>Bacillota</taxon>
        <taxon>Clostridia</taxon>
        <taxon>Thermoanaerobacterales</taxon>
        <taxon>Thermoanaerobacteraceae</taxon>
        <taxon>Thermoanaerobacterium</taxon>
    </lineage>
</organism>
<name>A0A223HZI8_THETR</name>
<dbReference type="InterPro" id="IPR029028">
    <property type="entry name" value="Alpha/beta_knot_MTases"/>
</dbReference>
<dbReference type="Pfam" id="PF00588">
    <property type="entry name" value="SpoU_methylase"/>
    <property type="match status" value="1"/>
</dbReference>
<dbReference type="GO" id="GO:0008173">
    <property type="term" value="F:RNA methyltransferase activity"/>
    <property type="evidence" value="ECO:0007669"/>
    <property type="project" value="InterPro"/>
</dbReference>
<dbReference type="InterPro" id="IPR004441">
    <property type="entry name" value="rRNA_MeTrfase_TrmH"/>
</dbReference>
<comment type="similarity">
    <text evidence="1">Belongs to the class IV-like SAM-binding methyltransferase superfamily. RNA methyltransferase TrmH family.</text>
</comment>
<dbReference type="GO" id="GO:0032259">
    <property type="term" value="P:methylation"/>
    <property type="evidence" value="ECO:0007669"/>
    <property type="project" value="UniProtKB-KW"/>
</dbReference>
<dbReference type="SMART" id="SM00967">
    <property type="entry name" value="SpoU_sub_bind"/>
    <property type="match status" value="1"/>
</dbReference>
<dbReference type="AlphaFoldDB" id="A0A223HZI8"/>
<accession>A0A223HZI8</accession>
<evidence type="ECO:0000256" key="1">
    <source>
        <dbReference type="ARBA" id="ARBA00007228"/>
    </source>
</evidence>
<protein>
    <submittedName>
        <fullName evidence="5">RNA methyltransferase</fullName>
    </submittedName>
</protein>
<dbReference type="EMBL" id="CP016893">
    <property type="protein sequence ID" value="AST57859.1"/>
    <property type="molecule type" value="Genomic_DNA"/>
</dbReference>
<keyword evidence="3 5" id="KW-0808">Transferase</keyword>
<dbReference type="CDD" id="cd18103">
    <property type="entry name" value="SpoU-like_RlmB"/>
    <property type="match status" value="1"/>
</dbReference>
<proteinExistence type="inferred from homology"/>
<dbReference type="Proteomes" id="UP000214975">
    <property type="component" value="Chromosome"/>
</dbReference>
<dbReference type="SUPFAM" id="SSF75217">
    <property type="entry name" value="alpha/beta knot"/>
    <property type="match status" value="1"/>
</dbReference>
<dbReference type="FunFam" id="3.40.1280.10:FF:000008">
    <property type="entry name" value="Group 3 RNA methyltransferase TrmH"/>
    <property type="match status" value="1"/>
</dbReference>
<dbReference type="NCBIfam" id="TIGR00186">
    <property type="entry name" value="rRNA_methyl_3"/>
    <property type="match status" value="1"/>
</dbReference>
<dbReference type="InterPro" id="IPR001537">
    <property type="entry name" value="SpoU_MeTrfase"/>
</dbReference>